<evidence type="ECO:0000256" key="3">
    <source>
        <dbReference type="ARBA" id="ARBA00023163"/>
    </source>
</evidence>
<evidence type="ECO:0000256" key="2">
    <source>
        <dbReference type="ARBA" id="ARBA00023125"/>
    </source>
</evidence>
<keyword evidence="7" id="KW-1185">Reference proteome</keyword>
<feature type="compositionally biased region" description="Basic and acidic residues" evidence="4">
    <location>
        <begin position="147"/>
        <end position="156"/>
    </location>
</feature>
<dbReference type="PANTHER" id="PTHR40661">
    <property type="match status" value="1"/>
</dbReference>
<name>A0ABV9C0E2_9GAMM</name>
<dbReference type="CDD" id="cd00093">
    <property type="entry name" value="HTH_XRE"/>
    <property type="match status" value="1"/>
</dbReference>
<feature type="region of interest" description="Disordered" evidence="4">
    <location>
        <begin position="145"/>
        <end position="175"/>
    </location>
</feature>
<proteinExistence type="predicted"/>
<dbReference type="InterPro" id="IPR001387">
    <property type="entry name" value="Cro/C1-type_HTH"/>
</dbReference>
<comment type="caution">
    <text evidence="6">The sequence shown here is derived from an EMBL/GenBank/DDBJ whole genome shotgun (WGS) entry which is preliminary data.</text>
</comment>
<keyword evidence="2" id="KW-0238">DNA-binding</keyword>
<organism evidence="6 7">
    <name type="scientific">Dyella halodurans</name>
    <dbReference type="NCBI Taxonomy" id="1920171"/>
    <lineage>
        <taxon>Bacteria</taxon>
        <taxon>Pseudomonadati</taxon>
        <taxon>Pseudomonadota</taxon>
        <taxon>Gammaproteobacteria</taxon>
        <taxon>Lysobacterales</taxon>
        <taxon>Rhodanobacteraceae</taxon>
        <taxon>Dyella</taxon>
    </lineage>
</organism>
<reference evidence="7" key="1">
    <citation type="journal article" date="2019" name="Int. J. Syst. Evol. Microbiol.">
        <title>The Global Catalogue of Microorganisms (GCM) 10K type strain sequencing project: providing services to taxonomists for standard genome sequencing and annotation.</title>
        <authorList>
            <consortium name="The Broad Institute Genomics Platform"/>
            <consortium name="The Broad Institute Genome Sequencing Center for Infectious Disease"/>
            <person name="Wu L."/>
            <person name="Ma J."/>
        </authorList>
    </citation>
    <scope>NUCLEOTIDE SEQUENCE [LARGE SCALE GENOMIC DNA]</scope>
    <source>
        <strain evidence="7">CCM 4481</strain>
    </source>
</reference>
<dbReference type="PROSITE" id="PS50943">
    <property type="entry name" value="HTH_CROC1"/>
    <property type="match status" value="1"/>
</dbReference>
<feature type="domain" description="HTH cro/C1-type" evidence="5">
    <location>
        <begin position="7"/>
        <end position="60"/>
    </location>
</feature>
<protein>
    <submittedName>
        <fullName evidence="6">Helix-turn-helix domain-containing protein</fullName>
    </submittedName>
</protein>
<evidence type="ECO:0000313" key="6">
    <source>
        <dbReference type="EMBL" id="MFC4526376.1"/>
    </source>
</evidence>
<accession>A0ABV9C0E2</accession>
<dbReference type="Gene3D" id="1.10.260.40">
    <property type="entry name" value="lambda repressor-like DNA-binding domains"/>
    <property type="match status" value="1"/>
</dbReference>
<keyword evidence="1" id="KW-0805">Transcription regulation</keyword>
<dbReference type="Proteomes" id="UP001595961">
    <property type="component" value="Unassembled WGS sequence"/>
</dbReference>
<dbReference type="PANTHER" id="PTHR40661:SF3">
    <property type="entry name" value="FELS-1 PROPHAGE TRANSCRIPTIONAL REGULATOR"/>
    <property type="match status" value="1"/>
</dbReference>
<dbReference type="EMBL" id="JBHSGA010000013">
    <property type="protein sequence ID" value="MFC4526376.1"/>
    <property type="molecule type" value="Genomic_DNA"/>
</dbReference>
<gene>
    <name evidence="6" type="ORF">ACFO5W_06955</name>
</gene>
<dbReference type="InterPro" id="IPR010982">
    <property type="entry name" value="Lambda_DNA-bd_dom_sf"/>
</dbReference>
<dbReference type="SMART" id="SM00530">
    <property type="entry name" value="HTH_XRE"/>
    <property type="match status" value="1"/>
</dbReference>
<dbReference type="RefSeq" id="WP_266151121.1">
    <property type="nucleotide sequence ID" value="NZ_CP064028.1"/>
</dbReference>
<evidence type="ECO:0000256" key="4">
    <source>
        <dbReference type="SAM" id="MobiDB-lite"/>
    </source>
</evidence>
<dbReference type="Pfam" id="PF01381">
    <property type="entry name" value="HTH_3"/>
    <property type="match status" value="1"/>
</dbReference>
<dbReference type="SUPFAM" id="SSF47413">
    <property type="entry name" value="lambda repressor-like DNA-binding domains"/>
    <property type="match status" value="1"/>
</dbReference>
<evidence type="ECO:0000259" key="5">
    <source>
        <dbReference type="PROSITE" id="PS50943"/>
    </source>
</evidence>
<evidence type="ECO:0000256" key="1">
    <source>
        <dbReference type="ARBA" id="ARBA00023015"/>
    </source>
</evidence>
<sequence length="175" mass="18885">MTIGARIKQARTDRHMSRSELARATGIPYPTLAGIENGDQDSTTRLHVIAKALGLRADWLETGKGAKEASEPAPDSVSQSVRLDPQMIADTAWALRTAYEEAGLVYNIEEEPERFVEMYVARMQMTQERTPNNMARLVLKAAGVAQKGDEGGERGDSAANGGGSKKGLSRAGRKA</sequence>
<evidence type="ECO:0000313" key="7">
    <source>
        <dbReference type="Proteomes" id="UP001595961"/>
    </source>
</evidence>
<keyword evidence="3" id="KW-0804">Transcription</keyword>